<reference evidence="1 2" key="1">
    <citation type="submission" date="2014-04" db="EMBL/GenBank/DDBJ databases">
        <authorList>
            <consortium name="DOE Joint Genome Institute"/>
            <person name="Kuo A."/>
            <person name="Ruytinx J."/>
            <person name="Rineau F."/>
            <person name="Colpaert J."/>
            <person name="Kohler A."/>
            <person name="Nagy L.G."/>
            <person name="Floudas D."/>
            <person name="Copeland A."/>
            <person name="Barry K.W."/>
            <person name="Cichocki N."/>
            <person name="Veneault-Fourrey C."/>
            <person name="LaButti K."/>
            <person name="Lindquist E.A."/>
            <person name="Lipzen A."/>
            <person name="Lundell T."/>
            <person name="Morin E."/>
            <person name="Murat C."/>
            <person name="Sun H."/>
            <person name="Tunlid A."/>
            <person name="Henrissat B."/>
            <person name="Grigoriev I.V."/>
            <person name="Hibbett D.S."/>
            <person name="Martin F."/>
            <person name="Nordberg H.P."/>
            <person name="Cantor M.N."/>
            <person name="Hua S.X."/>
        </authorList>
    </citation>
    <scope>NUCLEOTIDE SEQUENCE [LARGE SCALE GENOMIC DNA]</scope>
    <source>
        <strain evidence="1 2">UH-Slu-Lm8-n1</strain>
    </source>
</reference>
<reference evidence="2" key="2">
    <citation type="submission" date="2015-01" db="EMBL/GenBank/DDBJ databases">
        <title>Evolutionary Origins and Diversification of the Mycorrhizal Mutualists.</title>
        <authorList>
            <consortium name="DOE Joint Genome Institute"/>
            <consortium name="Mycorrhizal Genomics Consortium"/>
            <person name="Kohler A."/>
            <person name="Kuo A."/>
            <person name="Nagy L.G."/>
            <person name="Floudas D."/>
            <person name="Copeland A."/>
            <person name="Barry K.W."/>
            <person name="Cichocki N."/>
            <person name="Veneault-Fourrey C."/>
            <person name="LaButti K."/>
            <person name="Lindquist E.A."/>
            <person name="Lipzen A."/>
            <person name="Lundell T."/>
            <person name="Morin E."/>
            <person name="Murat C."/>
            <person name="Riley R."/>
            <person name="Ohm R."/>
            <person name="Sun H."/>
            <person name="Tunlid A."/>
            <person name="Henrissat B."/>
            <person name="Grigoriev I.V."/>
            <person name="Hibbett D.S."/>
            <person name="Martin F."/>
        </authorList>
    </citation>
    <scope>NUCLEOTIDE SEQUENCE [LARGE SCALE GENOMIC DNA]</scope>
    <source>
        <strain evidence="2">UH-Slu-Lm8-n1</strain>
    </source>
</reference>
<gene>
    <name evidence="1" type="ORF">CY34DRAFT_528309</name>
</gene>
<organism evidence="1 2">
    <name type="scientific">Suillus luteus UH-Slu-Lm8-n1</name>
    <dbReference type="NCBI Taxonomy" id="930992"/>
    <lineage>
        <taxon>Eukaryota</taxon>
        <taxon>Fungi</taxon>
        <taxon>Dikarya</taxon>
        <taxon>Basidiomycota</taxon>
        <taxon>Agaricomycotina</taxon>
        <taxon>Agaricomycetes</taxon>
        <taxon>Agaricomycetidae</taxon>
        <taxon>Boletales</taxon>
        <taxon>Suillineae</taxon>
        <taxon>Suillaceae</taxon>
        <taxon>Suillus</taxon>
    </lineage>
</organism>
<proteinExistence type="predicted"/>
<dbReference type="Proteomes" id="UP000054485">
    <property type="component" value="Unassembled WGS sequence"/>
</dbReference>
<protein>
    <submittedName>
        <fullName evidence="1">Uncharacterized protein</fullName>
    </submittedName>
</protein>
<evidence type="ECO:0000313" key="1">
    <source>
        <dbReference type="EMBL" id="KIK36333.1"/>
    </source>
</evidence>
<name>A0A0D0AWR9_9AGAM</name>
<sequence length="59" mass="6376">MQLRPRTNPLTSQSVHNAFLHPSCMSRVPDGSARGTAGRVDLDEGAHAKSTLFSKVRSV</sequence>
<dbReference type="AlphaFoldDB" id="A0A0D0AWR9"/>
<dbReference type="EMBL" id="KN835538">
    <property type="protein sequence ID" value="KIK36333.1"/>
    <property type="molecule type" value="Genomic_DNA"/>
</dbReference>
<evidence type="ECO:0000313" key="2">
    <source>
        <dbReference type="Proteomes" id="UP000054485"/>
    </source>
</evidence>
<keyword evidence="2" id="KW-1185">Reference proteome</keyword>
<dbReference type="HOGENOM" id="CLU_2962448_0_0_1"/>
<accession>A0A0D0AWR9</accession>
<dbReference type="InParanoid" id="A0A0D0AWR9"/>